<dbReference type="SUPFAM" id="SSF52540">
    <property type="entry name" value="P-loop containing nucleoside triphosphate hydrolases"/>
    <property type="match status" value="1"/>
</dbReference>
<dbReference type="CDD" id="cd02038">
    <property type="entry name" value="FlhG-like"/>
    <property type="match status" value="1"/>
</dbReference>
<gene>
    <name evidence="3" type="ORF">ACFSUL_18890</name>
</gene>
<dbReference type="EMBL" id="JBHUMF010000031">
    <property type="protein sequence ID" value="MFD2682812.1"/>
    <property type="molecule type" value="Genomic_DNA"/>
</dbReference>
<evidence type="ECO:0000256" key="1">
    <source>
        <dbReference type="ARBA" id="ARBA00022741"/>
    </source>
</evidence>
<evidence type="ECO:0000313" key="4">
    <source>
        <dbReference type="Proteomes" id="UP001597506"/>
    </source>
</evidence>
<reference evidence="4" key="1">
    <citation type="journal article" date="2019" name="Int. J. Syst. Evol. Microbiol.">
        <title>The Global Catalogue of Microorganisms (GCM) 10K type strain sequencing project: providing services to taxonomists for standard genome sequencing and annotation.</title>
        <authorList>
            <consortium name="The Broad Institute Genomics Platform"/>
            <consortium name="The Broad Institute Genome Sequencing Center for Infectious Disease"/>
            <person name="Wu L."/>
            <person name="Ma J."/>
        </authorList>
    </citation>
    <scope>NUCLEOTIDE SEQUENCE [LARGE SCALE GENOMIC DNA]</scope>
    <source>
        <strain evidence="4">KCTC 3913</strain>
    </source>
</reference>
<dbReference type="PANTHER" id="PTHR43384">
    <property type="entry name" value="SEPTUM SITE-DETERMINING PROTEIN MIND HOMOLOG, CHLOROPLASTIC-RELATED"/>
    <property type="match status" value="1"/>
</dbReference>
<dbReference type="Pfam" id="PF10609">
    <property type="entry name" value="ParA"/>
    <property type="match status" value="1"/>
</dbReference>
<dbReference type="InterPro" id="IPR033756">
    <property type="entry name" value="YlxH/NBP35"/>
</dbReference>
<dbReference type="Gene3D" id="3.40.50.300">
    <property type="entry name" value="P-loop containing nucleotide triphosphate hydrolases"/>
    <property type="match status" value="1"/>
</dbReference>
<organism evidence="3 4">
    <name type="scientific">Bacillus seohaeanensis</name>
    <dbReference type="NCBI Taxonomy" id="284580"/>
    <lineage>
        <taxon>Bacteria</taxon>
        <taxon>Bacillati</taxon>
        <taxon>Bacillota</taxon>
        <taxon>Bacilli</taxon>
        <taxon>Bacillales</taxon>
        <taxon>Bacillaceae</taxon>
        <taxon>Bacillus</taxon>
    </lineage>
</organism>
<protein>
    <submittedName>
        <fullName evidence="3">MinD/ParA family protein</fullName>
    </submittedName>
</protein>
<comment type="caution">
    <text evidence="3">The sequence shown here is derived from an EMBL/GenBank/DDBJ whole genome shotgun (WGS) entry which is preliminary data.</text>
</comment>
<accession>A0ABW5RVU1</accession>
<dbReference type="InterPro" id="IPR050625">
    <property type="entry name" value="ParA/MinD_ATPase"/>
</dbReference>
<evidence type="ECO:0000256" key="2">
    <source>
        <dbReference type="ARBA" id="ARBA00022840"/>
    </source>
</evidence>
<dbReference type="InterPro" id="IPR033875">
    <property type="entry name" value="FlhG"/>
</dbReference>
<keyword evidence="2" id="KW-0067">ATP-binding</keyword>
<dbReference type="InterPro" id="IPR027417">
    <property type="entry name" value="P-loop_NTPase"/>
</dbReference>
<proteinExistence type="predicted"/>
<name>A0ABW5RVU1_9BACI</name>
<dbReference type="RefSeq" id="WP_377937461.1">
    <property type="nucleotide sequence ID" value="NZ_JBHUMF010000031.1"/>
</dbReference>
<dbReference type="PIRSF" id="PIRSF003092">
    <property type="entry name" value="MinD"/>
    <property type="match status" value="1"/>
</dbReference>
<keyword evidence="4" id="KW-1185">Reference proteome</keyword>
<dbReference type="PANTHER" id="PTHR43384:SF4">
    <property type="entry name" value="CELLULOSE BIOSYNTHESIS PROTEIN BCSQ-RELATED"/>
    <property type="match status" value="1"/>
</dbReference>
<evidence type="ECO:0000313" key="3">
    <source>
        <dbReference type="EMBL" id="MFD2682812.1"/>
    </source>
</evidence>
<sequence length="288" mass="32388">MKDQAYQLRLKMLQSTNSPAKSIAVVSGKGGVGKSNFSTNLSILIGKENAKVLLFDLDIGMGNIHILLGSHAEYSIMDYLESPDINIDEIIAKDVHGISYISGGNGLQDIIDWQQEKIERFLTAMDYLMMEYDYIVFDMGAGATQQTLEFLMIMDKILVVTTPEPTSLTDAYSMIKYIHKRNENKNFFLVCNRAESKKEGMETINRLRTTTIKFLNKDIASLGFLPEDPTVKKSVSQQCPFVIGYPKSPVSLSLQSIAEKLITGKMKGSEKNEKEPFIKQLRNLFFGR</sequence>
<dbReference type="Proteomes" id="UP001597506">
    <property type="component" value="Unassembled WGS sequence"/>
</dbReference>
<dbReference type="InterPro" id="IPR025501">
    <property type="entry name" value="MinD_FleN"/>
</dbReference>
<keyword evidence="1" id="KW-0547">Nucleotide-binding</keyword>